<proteinExistence type="predicted"/>
<evidence type="ECO:0000313" key="1">
    <source>
        <dbReference type="EMBL" id="WMX48551.1"/>
    </source>
</evidence>
<evidence type="ECO:0000313" key="2">
    <source>
        <dbReference type="Proteomes" id="UP001250858"/>
    </source>
</evidence>
<dbReference type="EMBL" id="CP133762">
    <property type="protein sequence ID" value="WMX48551.1"/>
    <property type="molecule type" value="Genomic_DNA"/>
</dbReference>
<protein>
    <submittedName>
        <fullName evidence="1">Uncharacterized protein</fullName>
    </submittedName>
</protein>
<name>A0ABY9S290_9ACTN</name>
<organism evidence="1 2">
    <name type="scientific">Streptomyces roseicoloratus</name>
    <dbReference type="NCBI Taxonomy" id="2508722"/>
    <lineage>
        <taxon>Bacteria</taxon>
        <taxon>Bacillati</taxon>
        <taxon>Actinomycetota</taxon>
        <taxon>Actinomycetes</taxon>
        <taxon>Kitasatosporales</taxon>
        <taxon>Streptomycetaceae</taxon>
        <taxon>Streptomyces</taxon>
    </lineage>
</organism>
<accession>A0ABY9S290</accession>
<sequence>MHLNRRPYDTYRWLKGPLQSTLDGARRACADCGTTIRAYRYRQHPPESRSYERCIGFAWCSACRVFAANTVYVPRERALVDRLAGLPAGRREALLRKEADLVAHLDRTWDK</sequence>
<dbReference type="RefSeq" id="WP_128978774.1">
    <property type="nucleotide sequence ID" value="NZ_CP133762.1"/>
</dbReference>
<reference evidence="1 2" key="1">
    <citation type="submission" date="2023-09" db="EMBL/GenBank/DDBJ databases">
        <title>Complete genome of Streptomyces roseicoloratus T14.</title>
        <authorList>
            <person name="Bashizi T."/>
            <person name="Kim M.-J."/>
            <person name="Lee G."/>
            <person name="Tagele S.B."/>
            <person name="Shin J.-H."/>
        </authorList>
    </citation>
    <scope>NUCLEOTIDE SEQUENCE [LARGE SCALE GENOMIC DNA]</scope>
    <source>
        <strain evidence="1 2">T14</strain>
    </source>
</reference>
<gene>
    <name evidence="1" type="ORF">RGF97_32335</name>
</gene>
<dbReference type="Proteomes" id="UP001250858">
    <property type="component" value="Chromosome"/>
</dbReference>
<keyword evidence="2" id="KW-1185">Reference proteome</keyword>